<sequence length="334" mass="36846">MKTESGGSLDLLRALKMFEAAYESTNFSAAGRQLGVTPGAVSKQIGMLEALLGCRLFQRTTRHLSVTEEGRRLYAMVQQPAQQIEDAIAAVSSKETHVSGLVKVSLPIAFSRVTLLPVLNRFKERFPDVTLDLHFENRHVDLISEGYDCAIGQLKDTDSSVVARPLAPLTLILCAAPSYLEQHGEPRSVEELERHELILFRSPNSGRIQTWRLQARNKEVVFQPHSRLVVTDTEALTELAVAGCGIALLGVHHALPLIAASKLKCVLARFTARRSDICIYYPARKHLPPRVTAFVEFVVGEVRESEVVKRSRALVRRKEPAVTGTASPRPATPA</sequence>
<evidence type="ECO:0000256" key="2">
    <source>
        <dbReference type="ARBA" id="ARBA00023015"/>
    </source>
</evidence>
<evidence type="ECO:0000259" key="5">
    <source>
        <dbReference type="PROSITE" id="PS50931"/>
    </source>
</evidence>
<dbReference type="Gene3D" id="3.40.190.290">
    <property type="match status" value="1"/>
</dbReference>
<reference evidence="6 7" key="1">
    <citation type="submission" date="2019-09" db="EMBL/GenBank/DDBJ databases">
        <title>Paraburkholderia podalyriae sp. nov., A South African Podalyria-associated rhizobium.</title>
        <authorList>
            <person name="Mavima L."/>
            <person name="Beukes C.W."/>
            <person name="Palmer M."/>
            <person name="De Meyer S.E."/>
            <person name="James E.K."/>
            <person name="Maluk M."/>
            <person name="Avontuur J.R."/>
            <person name="Chan W.Y."/>
            <person name="Venter S.N."/>
            <person name="Steenkamp E.T."/>
        </authorList>
    </citation>
    <scope>NUCLEOTIDE SEQUENCE [LARGE SCALE GENOMIC DNA]</scope>
    <source>
        <strain evidence="6 7">WC7.3b</strain>
    </source>
</reference>
<evidence type="ECO:0000256" key="1">
    <source>
        <dbReference type="ARBA" id="ARBA00009437"/>
    </source>
</evidence>
<dbReference type="InterPro" id="IPR058163">
    <property type="entry name" value="LysR-type_TF_proteobact-type"/>
</dbReference>
<evidence type="ECO:0000256" key="3">
    <source>
        <dbReference type="ARBA" id="ARBA00023125"/>
    </source>
</evidence>
<dbReference type="SUPFAM" id="SSF53850">
    <property type="entry name" value="Periplasmic binding protein-like II"/>
    <property type="match status" value="1"/>
</dbReference>
<name>A0ABR7Q1H7_9BURK</name>
<dbReference type="InterPro" id="IPR036388">
    <property type="entry name" value="WH-like_DNA-bd_sf"/>
</dbReference>
<gene>
    <name evidence="6" type="ORF">F6X42_39770</name>
</gene>
<evidence type="ECO:0000256" key="4">
    <source>
        <dbReference type="ARBA" id="ARBA00023163"/>
    </source>
</evidence>
<dbReference type="Pfam" id="PF03466">
    <property type="entry name" value="LysR_substrate"/>
    <property type="match status" value="1"/>
</dbReference>
<keyword evidence="3" id="KW-0238">DNA-binding</keyword>
<proteinExistence type="inferred from homology"/>
<dbReference type="PANTHER" id="PTHR30537">
    <property type="entry name" value="HTH-TYPE TRANSCRIPTIONAL REGULATOR"/>
    <property type="match status" value="1"/>
</dbReference>
<keyword evidence="2" id="KW-0805">Transcription regulation</keyword>
<dbReference type="SUPFAM" id="SSF46785">
    <property type="entry name" value="Winged helix' DNA-binding domain"/>
    <property type="match status" value="1"/>
</dbReference>
<keyword evidence="4" id="KW-0804">Transcription</keyword>
<dbReference type="InterPro" id="IPR036390">
    <property type="entry name" value="WH_DNA-bd_sf"/>
</dbReference>
<protein>
    <submittedName>
        <fullName evidence="6">LysR family transcriptional regulator</fullName>
    </submittedName>
</protein>
<organism evidence="6 7">
    <name type="scientific">Paraburkholderia podalyriae</name>
    <dbReference type="NCBI Taxonomy" id="1938811"/>
    <lineage>
        <taxon>Bacteria</taxon>
        <taxon>Pseudomonadati</taxon>
        <taxon>Pseudomonadota</taxon>
        <taxon>Betaproteobacteria</taxon>
        <taxon>Burkholderiales</taxon>
        <taxon>Burkholderiaceae</taxon>
        <taxon>Paraburkholderia</taxon>
    </lineage>
</organism>
<feature type="domain" description="HTH lysR-type" evidence="5">
    <location>
        <begin position="10"/>
        <end position="67"/>
    </location>
</feature>
<dbReference type="InterPro" id="IPR005119">
    <property type="entry name" value="LysR_subst-bd"/>
</dbReference>
<dbReference type="CDD" id="cd08422">
    <property type="entry name" value="PBP2_CrgA_like"/>
    <property type="match status" value="1"/>
</dbReference>
<dbReference type="PROSITE" id="PS50931">
    <property type="entry name" value="HTH_LYSR"/>
    <property type="match status" value="1"/>
</dbReference>
<comment type="caution">
    <text evidence="6">The sequence shown here is derived from an EMBL/GenBank/DDBJ whole genome shotgun (WGS) entry which is preliminary data.</text>
</comment>
<dbReference type="PANTHER" id="PTHR30537:SF72">
    <property type="entry name" value="LYSR FAMILY TRANSCRIPTIONAL REGULATOR"/>
    <property type="match status" value="1"/>
</dbReference>
<dbReference type="InterPro" id="IPR000847">
    <property type="entry name" value="LysR_HTH_N"/>
</dbReference>
<accession>A0ABR7Q1H7</accession>
<keyword evidence="7" id="KW-1185">Reference proteome</keyword>
<dbReference type="Gene3D" id="1.10.10.10">
    <property type="entry name" value="Winged helix-like DNA-binding domain superfamily/Winged helix DNA-binding domain"/>
    <property type="match status" value="1"/>
</dbReference>
<evidence type="ECO:0000313" key="7">
    <source>
        <dbReference type="Proteomes" id="UP000736373"/>
    </source>
</evidence>
<dbReference type="Proteomes" id="UP000736373">
    <property type="component" value="Unassembled WGS sequence"/>
</dbReference>
<comment type="similarity">
    <text evidence="1">Belongs to the LysR transcriptional regulatory family.</text>
</comment>
<dbReference type="EMBL" id="VZQQ01000095">
    <property type="protein sequence ID" value="MBC8752343.1"/>
    <property type="molecule type" value="Genomic_DNA"/>
</dbReference>
<dbReference type="Pfam" id="PF00126">
    <property type="entry name" value="HTH_1"/>
    <property type="match status" value="1"/>
</dbReference>
<dbReference type="RefSeq" id="WP_187639209.1">
    <property type="nucleotide sequence ID" value="NZ_VZQQ01000095.1"/>
</dbReference>
<evidence type="ECO:0000313" key="6">
    <source>
        <dbReference type="EMBL" id="MBC8752343.1"/>
    </source>
</evidence>